<evidence type="ECO:0000313" key="2">
    <source>
        <dbReference type="Proteomes" id="UP000516072"/>
    </source>
</evidence>
<dbReference type="AlphaFoldDB" id="A0A7G1Q9Z5"/>
<keyword evidence="2" id="KW-1185">Reference proteome</keyword>
<reference evidence="1 2" key="1">
    <citation type="submission" date="2020-03" db="EMBL/GenBank/DDBJ databases">
        <authorList>
            <person name="Picone N."/>
        </authorList>
    </citation>
    <scope>NUCLEOTIDE SEQUENCE [LARGE SCALE GENOMIC DNA]</scope>
    <source>
        <strain evidence="1">NSCAC1</strain>
    </source>
</reference>
<evidence type="ECO:0000313" key="1">
    <source>
        <dbReference type="EMBL" id="CAB1276288.1"/>
    </source>
</evidence>
<proteinExistence type="predicted"/>
<sequence>MPHLTSNLRFLQTLATSACCAKKRRYRLENAPIFKRFLIILFLKYKDIADGYEIAGNATLINFAQPIAYCTKNNH</sequence>
<gene>
    <name evidence="1" type="ORF">NSCAC_1093</name>
</gene>
<dbReference type="EMBL" id="LR778175">
    <property type="protein sequence ID" value="CAB1276288.1"/>
    <property type="molecule type" value="Genomic_DNA"/>
</dbReference>
<accession>A0A7G1Q9Z5</accession>
<name>A0A7G1Q9Z5_9GAMM</name>
<dbReference type="KEGG" id="ntg:NSCAC_1093"/>
<dbReference type="Proteomes" id="UP000516072">
    <property type="component" value="Chromosome"/>
</dbReference>
<organism evidence="1 2">
    <name type="scientific">Candidatus Nitrosacidococcus tergens</name>
    <dbReference type="NCBI Taxonomy" id="553981"/>
    <lineage>
        <taxon>Bacteria</taxon>
        <taxon>Pseudomonadati</taxon>
        <taxon>Pseudomonadota</taxon>
        <taxon>Gammaproteobacteria</taxon>
        <taxon>Chromatiales</taxon>
        <taxon>Chromatiaceae</taxon>
        <taxon>Candidatus Nitrosacidococcus</taxon>
    </lineage>
</organism>
<protein>
    <submittedName>
        <fullName evidence="1">Uncharacterized protein</fullName>
    </submittedName>
</protein>